<reference evidence="2" key="4">
    <citation type="submission" date="2025-09" db="UniProtKB">
        <authorList>
            <consortium name="Ensembl"/>
        </authorList>
    </citation>
    <scope>IDENTIFICATION</scope>
</reference>
<name>F6T4Z2_CIOIN</name>
<evidence type="ECO:0000313" key="3">
    <source>
        <dbReference type="Proteomes" id="UP000008144"/>
    </source>
</evidence>
<accession>F6T4Z2</accession>
<keyword evidence="3" id="KW-1185">Reference proteome</keyword>
<reference evidence="2" key="3">
    <citation type="submission" date="2025-08" db="UniProtKB">
        <authorList>
            <consortium name="Ensembl"/>
        </authorList>
    </citation>
    <scope>IDENTIFICATION</scope>
</reference>
<organism evidence="2 3">
    <name type="scientific">Ciona intestinalis</name>
    <name type="common">Transparent sea squirt</name>
    <name type="synonym">Ascidia intestinalis</name>
    <dbReference type="NCBI Taxonomy" id="7719"/>
    <lineage>
        <taxon>Eukaryota</taxon>
        <taxon>Metazoa</taxon>
        <taxon>Chordata</taxon>
        <taxon>Tunicata</taxon>
        <taxon>Ascidiacea</taxon>
        <taxon>Phlebobranchia</taxon>
        <taxon>Cionidae</taxon>
        <taxon>Ciona</taxon>
    </lineage>
</organism>
<sequence>MFLTTVFIFLFVEVFAVYGANLDKNSLALGHIQDTPGMVPASIPEPKSLGIKADIPDRVEIPNNKEDCGYDDDAWHKRCKGFLALVLDSKGGVKCMLCTKHERYCKGKCVFEKDLNFCSSKHTYTNPKSCDGICEIIDGKLTGKCLEGIDIKPDIKPSASSNNVTLNTTDEVLPHNNTNTTTDIRKCFHNGAEQIWPKYKWQ</sequence>
<dbReference type="HOGENOM" id="CLU_1357334_0_0_1"/>
<dbReference type="InParanoid" id="F6T4Z2"/>
<reference evidence="3" key="1">
    <citation type="journal article" date="2002" name="Science">
        <title>The draft genome of Ciona intestinalis: insights into chordate and vertebrate origins.</title>
        <authorList>
            <person name="Dehal P."/>
            <person name="Satou Y."/>
            <person name="Campbell R.K."/>
            <person name="Chapman J."/>
            <person name="Degnan B."/>
            <person name="De Tomaso A."/>
            <person name="Davidson B."/>
            <person name="Di Gregorio A."/>
            <person name="Gelpke M."/>
            <person name="Goodstein D.M."/>
            <person name="Harafuji N."/>
            <person name="Hastings K.E."/>
            <person name="Ho I."/>
            <person name="Hotta K."/>
            <person name="Huang W."/>
            <person name="Kawashima T."/>
            <person name="Lemaire P."/>
            <person name="Martinez D."/>
            <person name="Meinertzhagen I.A."/>
            <person name="Necula S."/>
            <person name="Nonaka M."/>
            <person name="Putnam N."/>
            <person name="Rash S."/>
            <person name="Saiga H."/>
            <person name="Satake M."/>
            <person name="Terry A."/>
            <person name="Yamada L."/>
            <person name="Wang H.G."/>
            <person name="Awazu S."/>
            <person name="Azumi K."/>
            <person name="Boore J."/>
            <person name="Branno M."/>
            <person name="Chin-Bow S."/>
            <person name="DeSantis R."/>
            <person name="Doyle S."/>
            <person name="Francino P."/>
            <person name="Keys D.N."/>
            <person name="Haga S."/>
            <person name="Hayashi H."/>
            <person name="Hino K."/>
            <person name="Imai K.S."/>
            <person name="Inaba K."/>
            <person name="Kano S."/>
            <person name="Kobayashi K."/>
            <person name="Kobayashi M."/>
            <person name="Lee B.I."/>
            <person name="Makabe K.W."/>
            <person name="Manohar C."/>
            <person name="Matassi G."/>
            <person name="Medina M."/>
            <person name="Mochizuki Y."/>
            <person name="Mount S."/>
            <person name="Morishita T."/>
            <person name="Miura S."/>
            <person name="Nakayama A."/>
            <person name="Nishizaka S."/>
            <person name="Nomoto H."/>
            <person name="Ohta F."/>
            <person name="Oishi K."/>
            <person name="Rigoutsos I."/>
            <person name="Sano M."/>
            <person name="Sasaki A."/>
            <person name="Sasakura Y."/>
            <person name="Shoguchi E."/>
            <person name="Shin-i T."/>
            <person name="Spagnuolo A."/>
            <person name="Stainier D."/>
            <person name="Suzuki M.M."/>
            <person name="Tassy O."/>
            <person name="Takatori N."/>
            <person name="Tokuoka M."/>
            <person name="Yagi K."/>
            <person name="Yoshizaki F."/>
            <person name="Wada S."/>
            <person name="Zhang C."/>
            <person name="Hyatt P.D."/>
            <person name="Larimer F."/>
            <person name="Detter C."/>
            <person name="Doggett N."/>
            <person name="Glavina T."/>
            <person name="Hawkins T."/>
            <person name="Richardson P."/>
            <person name="Lucas S."/>
            <person name="Kohara Y."/>
            <person name="Levine M."/>
            <person name="Satoh N."/>
            <person name="Rokhsar D.S."/>
        </authorList>
    </citation>
    <scope>NUCLEOTIDE SEQUENCE [LARGE SCALE GENOMIC DNA]</scope>
</reference>
<dbReference type="AlphaFoldDB" id="F6T4Z2"/>
<dbReference type="Ensembl" id="ENSCINT00000024365.2">
    <property type="protein sequence ID" value="ENSCINP00000024119.2"/>
    <property type="gene ID" value="ENSCING00000013059.2"/>
</dbReference>
<reference evidence="2" key="2">
    <citation type="journal article" date="2008" name="Genome Biol.">
        <title>Improved genome assembly and evidence-based global gene model set for the chordate Ciona intestinalis: new insight into intron and operon populations.</title>
        <authorList>
            <person name="Satou Y."/>
            <person name="Mineta K."/>
            <person name="Ogasawara M."/>
            <person name="Sasakura Y."/>
            <person name="Shoguchi E."/>
            <person name="Ueno K."/>
            <person name="Yamada L."/>
            <person name="Matsumoto J."/>
            <person name="Wasserscheid J."/>
            <person name="Dewar K."/>
            <person name="Wiley G.B."/>
            <person name="Macmil S.L."/>
            <person name="Roe B.A."/>
            <person name="Zeller R.W."/>
            <person name="Hastings K.E."/>
            <person name="Lemaire P."/>
            <person name="Lindquist E."/>
            <person name="Endo T."/>
            <person name="Hotta K."/>
            <person name="Inaba K."/>
        </authorList>
    </citation>
    <scope>NUCLEOTIDE SEQUENCE [LARGE SCALE GENOMIC DNA]</scope>
    <source>
        <strain evidence="2">wild type</strain>
    </source>
</reference>
<evidence type="ECO:0000313" key="2">
    <source>
        <dbReference type="Ensembl" id="ENSCINP00000024119.2"/>
    </source>
</evidence>
<protein>
    <recommendedName>
        <fullName evidence="4">Secreted protein</fullName>
    </recommendedName>
</protein>
<keyword evidence="1" id="KW-0732">Signal</keyword>
<proteinExistence type="predicted"/>
<evidence type="ECO:0000256" key="1">
    <source>
        <dbReference type="SAM" id="SignalP"/>
    </source>
</evidence>
<dbReference type="EMBL" id="EAAA01002898">
    <property type="status" value="NOT_ANNOTATED_CDS"/>
    <property type="molecule type" value="Genomic_DNA"/>
</dbReference>
<feature type="chain" id="PRO_5003343199" description="Secreted protein" evidence="1">
    <location>
        <begin position="20"/>
        <end position="202"/>
    </location>
</feature>
<dbReference type="Proteomes" id="UP000008144">
    <property type="component" value="Chromosome 9"/>
</dbReference>
<feature type="signal peptide" evidence="1">
    <location>
        <begin position="1"/>
        <end position="19"/>
    </location>
</feature>
<evidence type="ECO:0008006" key="4">
    <source>
        <dbReference type="Google" id="ProtNLM"/>
    </source>
</evidence>